<dbReference type="EMBL" id="FOCG01000001">
    <property type="protein sequence ID" value="SEM80776.1"/>
    <property type="molecule type" value="Genomic_DNA"/>
</dbReference>
<keyword evidence="2" id="KW-1185">Reference proteome</keyword>
<accession>A0A1H8BDE4</accession>
<proteinExistence type="predicted"/>
<protein>
    <submittedName>
        <fullName evidence="1">Uncharacterized protein</fullName>
    </submittedName>
</protein>
<organism evidence="1 2">
    <name type="scientific">Hydrogenoanaerobacterium saccharovorans</name>
    <dbReference type="NCBI Taxonomy" id="474960"/>
    <lineage>
        <taxon>Bacteria</taxon>
        <taxon>Bacillati</taxon>
        <taxon>Bacillota</taxon>
        <taxon>Clostridia</taxon>
        <taxon>Eubacteriales</taxon>
        <taxon>Oscillospiraceae</taxon>
        <taxon>Hydrogenoanaerobacterium</taxon>
    </lineage>
</organism>
<gene>
    <name evidence="1" type="ORF">SAMN05216180_1838</name>
</gene>
<dbReference type="RefSeq" id="WP_092753790.1">
    <property type="nucleotide sequence ID" value="NZ_FOCG01000001.1"/>
</dbReference>
<reference evidence="1 2" key="1">
    <citation type="submission" date="2016-10" db="EMBL/GenBank/DDBJ databases">
        <authorList>
            <person name="de Groot N.N."/>
        </authorList>
    </citation>
    <scope>NUCLEOTIDE SEQUENCE [LARGE SCALE GENOMIC DNA]</scope>
    <source>
        <strain evidence="1 2">CGMCC 1.5070</strain>
    </source>
</reference>
<sequence length="62" mass="7086">MAFKAIIHEPEDAICKTKLMNSLARFWAEATVKYLRTLKLPDDTLDALAADIEQKTKKHSVR</sequence>
<name>A0A1H8BDE4_9FIRM</name>
<dbReference type="Proteomes" id="UP000199158">
    <property type="component" value="Unassembled WGS sequence"/>
</dbReference>
<dbReference type="AlphaFoldDB" id="A0A1H8BDE4"/>
<evidence type="ECO:0000313" key="1">
    <source>
        <dbReference type="EMBL" id="SEM80776.1"/>
    </source>
</evidence>
<evidence type="ECO:0000313" key="2">
    <source>
        <dbReference type="Proteomes" id="UP000199158"/>
    </source>
</evidence>